<gene>
    <name evidence="2" type="ORF">ACEWY4_027227</name>
</gene>
<dbReference type="InterPro" id="IPR036397">
    <property type="entry name" value="RNaseH_sf"/>
</dbReference>
<dbReference type="AlphaFoldDB" id="A0ABD1IRV3"/>
<keyword evidence="3" id="KW-1185">Reference proteome</keyword>
<sequence>MAIRKVIAKCVTCRRLHGNAADWNGTEFQHLFQQHGIKWTFNPPTASHHGGAWERLVRSIRKVLNSTVREQILDEEDLHTVLCETESIINSRRITKASTDLNDLEALTPNHLLMLKTKPSLPPGLFDKNDLYTRHRWRQVQYMSNLFWKRWTKEYLPQLQERQRWATPSRNFAEGDVVRLVDDGAPRNSWIMGKIIKVVPDKKCLVRRVRIKTKTNILDRPITKICLLVESEWASGKD</sequence>
<dbReference type="Gene3D" id="3.30.420.10">
    <property type="entry name" value="Ribonuclease H-like superfamily/Ribonuclease H"/>
    <property type="match status" value="1"/>
</dbReference>
<evidence type="ECO:0000259" key="1">
    <source>
        <dbReference type="Pfam" id="PF18701"/>
    </source>
</evidence>
<feature type="domain" description="DUF5641" evidence="1">
    <location>
        <begin position="135"/>
        <end position="228"/>
    </location>
</feature>
<accession>A0ABD1IRV3</accession>
<dbReference type="InterPro" id="IPR040676">
    <property type="entry name" value="DUF5641"/>
</dbReference>
<dbReference type="InterPro" id="IPR012337">
    <property type="entry name" value="RNaseH-like_sf"/>
</dbReference>
<name>A0ABD1IRV3_9TELE</name>
<comment type="caution">
    <text evidence="2">The sequence shown here is derived from an EMBL/GenBank/DDBJ whole genome shotgun (WGS) entry which is preliminary data.</text>
</comment>
<dbReference type="EMBL" id="JBHFQA010000024">
    <property type="protein sequence ID" value="KAL2077723.1"/>
    <property type="molecule type" value="Genomic_DNA"/>
</dbReference>
<dbReference type="Proteomes" id="UP001591681">
    <property type="component" value="Unassembled WGS sequence"/>
</dbReference>
<dbReference type="PANTHER" id="PTHR47331">
    <property type="entry name" value="PHD-TYPE DOMAIN-CONTAINING PROTEIN"/>
    <property type="match status" value="1"/>
</dbReference>
<dbReference type="Pfam" id="PF18701">
    <property type="entry name" value="DUF5641"/>
    <property type="match status" value="1"/>
</dbReference>
<protein>
    <recommendedName>
        <fullName evidence="1">DUF5641 domain-containing protein</fullName>
    </recommendedName>
</protein>
<reference evidence="2 3" key="1">
    <citation type="submission" date="2024-09" db="EMBL/GenBank/DDBJ databases">
        <title>A chromosome-level genome assembly of Gray's grenadier anchovy, Coilia grayii.</title>
        <authorList>
            <person name="Fu Z."/>
        </authorList>
    </citation>
    <scope>NUCLEOTIDE SEQUENCE [LARGE SCALE GENOMIC DNA]</scope>
    <source>
        <strain evidence="2">G4</strain>
        <tissue evidence="2">Muscle</tissue>
    </source>
</reference>
<evidence type="ECO:0000313" key="2">
    <source>
        <dbReference type="EMBL" id="KAL2077723.1"/>
    </source>
</evidence>
<evidence type="ECO:0000313" key="3">
    <source>
        <dbReference type="Proteomes" id="UP001591681"/>
    </source>
</evidence>
<organism evidence="2 3">
    <name type="scientific">Coilia grayii</name>
    <name type="common">Gray's grenadier anchovy</name>
    <dbReference type="NCBI Taxonomy" id="363190"/>
    <lineage>
        <taxon>Eukaryota</taxon>
        <taxon>Metazoa</taxon>
        <taxon>Chordata</taxon>
        <taxon>Craniata</taxon>
        <taxon>Vertebrata</taxon>
        <taxon>Euteleostomi</taxon>
        <taxon>Actinopterygii</taxon>
        <taxon>Neopterygii</taxon>
        <taxon>Teleostei</taxon>
        <taxon>Clupei</taxon>
        <taxon>Clupeiformes</taxon>
        <taxon>Clupeoidei</taxon>
        <taxon>Engraulidae</taxon>
        <taxon>Coilinae</taxon>
        <taxon>Coilia</taxon>
    </lineage>
</organism>
<proteinExistence type="predicted"/>
<dbReference type="SUPFAM" id="SSF53098">
    <property type="entry name" value="Ribonuclease H-like"/>
    <property type="match status" value="1"/>
</dbReference>
<dbReference type="PANTHER" id="PTHR47331:SF1">
    <property type="entry name" value="GAG-LIKE PROTEIN"/>
    <property type="match status" value="1"/>
</dbReference>